<name>A0A160PG35_9HYPH</name>
<reference evidence="3 4" key="1">
    <citation type="journal article" date="2016" name="Genome Announc.">
        <title>Complete Genome Sequence of Methylobacterium populi P-1M, Isolated from Pink-Pigmented Household Biofilm.</title>
        <authorList>
            <person name="Morohoshi T."/>
            <person name="Ikeda T."/>
        </authorList>
    </citation>
    <scope>NUCLEOTIDE SEQUENCE [LARGE SCALE GENOMIC DNA]</scope>
    <source>
        <strain evidence="3 4">P-1M</strain>
    </source>
</reference>
<accession>A0A160PG35</accession>
<keyword evidence="2" id="KW-0472">Membrane</keyword>
<dbReference type="RefSeq" id="WP_096484754.1">
    <property type="nucleotide sequence ID" value="NZ_AP014809.1"/>
</dbReference>
<feature type="compositionally biased region" description="Polar residues" evidence="1">
    <location>
        <begin position="59"/>
        <end position="75"/>
    </location>
</feature>
<dbReference type="AlphaFoldDB" id="A0A160PG35"/>
<dbReference type="EMBL" id="AP014809">
    <property type="protein sequence ID" value="BAU90410.1"/>
    <property type="molecule type" value="Genomic_DNA"/>
</dbReference>
<protein>
    <submittedName>
        <fullName evidence="3">Uncharacterized protein</fullName>
    </submittedName>
</protein>
<dbReference type="Proteomes" id="UP000218288">
    <property type="component" value="Chromosome"/>
</dbReference>
<feature type="region of interest" description="Disordered" evidence="1">
    <location>
        <begin position="44"/>
        <end position="92"/>
    </location>
</feature>
<evidence type="ECO:0000256" key="1">
    <source>
        <dbReference type="SAM" id="MobiDB-lite"/>
    </source>
</evidence>
<sequence>MAQIENQTDARQGAKGKPVLYVLVASLVLLAVATVGLLSWNRAETTSDYAGKSQESSREMTTGSVNKAPSSNSGNVPAENPAYPQPAQKSAQ</sequence>
<feature type="transmembrane region" description="Helical" evidence="2">
    <location>
        <begin position="20"/>
        <end position="40"/>
    </location>
</feature>
<keyword evidence="2" id="KW-0812">Transmembrane</keyword>
<keyword evidence="2" id="KW-1133">Transmembrane helix</keyword>
<evidence type="ECO:0000256" key="2">
    <source>
        <dbReference type="SAM" id="Phobius"/>
    </source>
</evidence>
<organism evidence="3 4">
    <name type="scientific">Methylorubrum populi</name>
    <dbReference type="NCBI Taxonomy" id="223967"/>
    <lineage>
        <taxon>Bacteria</taxon>
        <taxon>Pseudomonadati</taxon>
        <taxon>Pseudomonadota</taxon>
        <taxon>Alphaproteobacteria</taxon>
        <taxon>Hyphomicrobiales</taxon>
        <taxon>Methylobacteriaceae</taxon>
        <taxon>Methylorubrum</taxon>
    </lineage>
</organism>
<dbReference type="OrthoDB" id="7998493at2"/>
<proteinExistence type="predicted"/>
<evidence type="ECO:0000313" key="4">
    <source>
        <dbReference type="Proteomes" id="UP000218288"/>
    </source>
</evidence>
<evidence type="ECO:0000313" key="3">
    <source>
        <dbReference type="EMBL" id="BAU90410.1"/>
    </source>
</evidence>
<gene>
    <name evidence="3" type="ORF">MPPM_1805</name>
</gene>